<evidence type="ECO:0000256" key="1">
    <source>
        <dbReference type="SAM" id="MobiDB-lite"/>
    </source>
</evidence>
<protein>
    <submittedName>
        <fullName evidence="2">Uncharacterized protein</fullName>
    </submittedName>
</protein>
<name>A0A915U1J7_9BACT</name>
<feature type="compositionally biased region" description="Basic and acidic residues" evidence="1">
    <location>
        <begin position="23"/>
        <end position="32"/>
    </location>
</feature>
<keyword evidence="3" id="KW-1185">Reference proteome</keyword>
<dbReference type="AlphaFoldDB" id="A0A915U1J7"/>
<evidence type="ECO:0000313" key="3">
    <source>
        <dbReference type="Proteomes" id="UP001063350"/>
    </source>
</evidence>
<feature type="region of interest" description="Disordered" evidence="1">
    <location>
        <begin position="1"/>
        <end position="53"/>
    </location>
</feature>
<reference evidence="2" key="1">
    <citation type="submission" date="2020-12" db="EMBL/GenBank/DDBJ databases">
        <title>Desulfobium dissulfuricans gen. nov., sp. nov., a novel mesophilic, sulfate-reducing bacterium isolated from a deep-sea hydrothermal vent.</title>
        <authorList>
            <person name="Hashimoto Y."/>
            <person name="Tame A."/>
            <person name="Sawayama S."/>
            <person name="Miyazaki J."/>
            <person name="Takai K."/>
            <person name="Nakagawa S."/>
        </authorList>
    </citation>
    <scope>NUCLEOTIDE SEQUENCE</scope>
    <source>
        <strain evidence="2">GF1</strain>
    </source>
</reference>
<accession>A0A915U1J7</accession>
<feature type="compositionally biased region" description="Acidic residues" evidence="1">
    <location>
        <begin position="1"/>
        <end position="10"/>
    </location>
</feature>
<proteinExistence type="predicted"/>
<dbReference type="KEGG" id="ddu:GF1_11980"/>
<gene>
    <name evidence="2" type="ORF">GF1_11980</name>
</gene>
<dbReference type="EMBL" id="AP024233">
    <property type="protein sequence ID" value="BCO08822.1"/>
    <property type="molecule type" value="Genomic_DNA"/>
</dbReference>
<organism evidence="2 3">
    <name type="scientific">Desulfolithobacter dissulfuricans</name>
    <dbReference type="NCBI Taxonomy" id="2795293"/>
    <lineage>
        <taxon>Bacteria</taxon>
        <taxon>Pseudomonadati</taxon>
        <taxon>Thermodesulfobacteriota</taxon>
        <taxon>Desulfobulbia</taxon>
        <taxon>Desulfobulbales</taxon>
        <taxon>Desulfobulbaceae</taxon>
        <taxon>Desulfolithobacter</taxon>
    </lineage>
</organism>
<dbReference type="Proteomes" id="UP001063350">
    <property type="component" value="Chromosome"/>
</dbReference>
<evidence type="ECO:0000313" key="2">
    <source>
        <dbReference type="EMBL" id="BCO08822.1"/>
    </source>
</evidence>
<sequence length="53" mass="6157">MPYSEPDELDWSIPEDSPFADPDFIRPVEGRDFTPMPDVSLSHSEDDDYDDCY</sequence>